<name>A0A1D8U0G8_9CYAN</name>
<evidence type="ECO:0000313" key="3">
    <source>
        <dbReference type="EMBL" id="AOX03397.1"/>
    </source>
</evidence>
<accession>A0A1D8U0G8</accession>
<dbReference type="Gene3D" id="3.40.605.10">
    <property type="entry name" value="Aldehyde Dehydrogenase, Chain A, domain 1"/>
    <property type="match status" value="1"/>
</dbReference>
<dbReference type="InterPro" id="IPR016161">
    <property type="entry name" value="Ald_DH/histidinol_DH"/>
</dbReference>
<dbReference type="Pfam" id="PF00171">
    <property type="entry name" value="Aldedh"/>
    <property type="match status" value="1"/>
</dbReference>
<keyword evidence="1" id="KW-0560">Oxidoreductase</keyword>
<sequence length="497" mass="52883">MFFKEPKKSDVASTKIAPFHQLEDKVVSNISDQTECDQIQPEVDRLLDRAETAAGIFSTYTTAQVQKIIEAMAQAGKEKAEFYAEWSVRETGYGNVSDNVKKNLDCSLGLLERYQTADFIDPVVDYEKKIISFPKPAGIIVALIPSTNPVMTVYYKAMVSMMTRNTVIFSPHPAAKECSIHVVDLMAQAAEKAGAPEGAIQTIRTPGILSLNCLMESPRVGLILATGGPNRVHGAYRSGNPAIGMGPGNVACFVHQSANIPVAAEQIIASNSFDHALPCVCESVVIADRAIDPQLKAAMGASGGYFVSDEAEEKLRAYLFPDRGVNPLALGKSAAWIAQQAGFSVPEGTKSLIVEIDTVGADEPISQEKLFPVMGYIAVDGVQAAIDTALGMLDTMGKGHSAVIHTNDPAVVARYTAALPVCRIAVNTKGVEGSSGFSTNLTRGPVIGTGFFGGSSVDDNIGPKYLVQWSRAAYPTDLEVSMGDMEAAVAQLLSQSV</sequence>
<dbReference type="EMBL" id="CP017599">
    <property type="protein sequence ID" value="AOX03397.1"/>
    <property type="molecule type" value="Genomic_DNA"/>
</dbReference>
<proteinExistence type="predicted"/>
<dbReference type="InterPro" id="IPR016163">
    <property type="entry name" value="Ald_DH_C"/>
</dbReference>
<dbReference type="STRING" id="1458985.BJP34_31685"/>
<dbReference type="GO" id="GO:0016620">
    <property type="term" value="F:oxidoreductase activity, acting on the aldehyde or oxo group of donors, NAD or NADP as acceptor"/>
    <property type="evidence" value="ECO:0007669"/>
    <property type="project" value="InterPro"/>
</dbReference>
<dbReference type="InterPro" id="IPR016162">
    <property type="entry name" value="Ald_DH_N"/>
</dbReference>
<dbReference type="OrthoDB" id="9804734at2"/>
<feature type="domain" description="Aldehyde dehydrogenase" evidence="2">
    <location>
        <begin position="40"/>
        <end position="299"/>
    </location>
</feature>
<dbReference type="PANTHER" id="PTHR11699">
    <property type="entry name" value="ALDEHYDE DEHYDROGENASE-RELATED"/>
    <property type="match status" value="1"/>
</dbReference>
<dbReference type="AlphaFoldDB" id="A0A1D8U0G8"/>
<protein>
    <recommendedName>
        <fullName evidence="2">Aldehyde dehydrogenase domain-containing protein</fullName>
    </recommendedName>
</protein>
<evidence type="ECO:0000313" key="4">
    <source>
        <dbReference type="Proteomes" id="UP000177870"/>
    </source>
</evidence>
<dbReference type="InterPro" id="IPR015590">
    <property type="entry name" value="Aldehyde_DH_dom"/>
</dbReference>
<dbReference type="CDD" id="cd07122">
    <property type="entry name" value="ALDH_F20_ACDH"/>
    <property type="match status" value="1"/>
</dbReference>
<reference evidence="4" key="1">
    <citation type="submission" date="2016-10" db="EMBL/GenBank/DDBJ databases">
        <title>Comparative genomics uncovers the prolific and rare metabolic potential of the cyanobacterial genus Moorea.</title>
        <authorList>
            <person name="Leao T."/>
            <person name="Castelao G."/>
            <person name="Korobeynikov A."/>
            <person name="Monroe E.A."/>
            <person name="Podell S."/>
            <person name="Glukhov E."/>
            <person name="Allen E."/>
            <person name="Gerwick W.H."/>
            <person name="Gerwick L."/>
        </authorList>
    </citation>
    <scope>NUCLEOTIDE SEQUENCE [LARGE SCALE GENOMIC DNA]</scope>
    <source>
        <strain evidence="4">PAL-8-15-08-1</strain>
    </source>
</reference>
<dbReference type="RefSeq" id="WP_070395777.1">
    <property type="nucleotide sequence ID" value="NZ_CP017599.1"/>
</dbReference>
<dbReference type="SUPFAM" id="SSF53720">
    <property type="entry name" value="ALDH-like"/>
    <property type="match status" value="1"/>
</dbReference>
<dbReference type="Proteomes" id="UP000177870">
    <property type="component" value="Chromosome"/>
</dbReference>
<dbReference type="KEGG" id="mpro:BJP34_31685"/>
<evidence type="ECO:0000256" key="1">
    <source>
        <dbReference type="ARBA" id="ARBA00023002"/>
    </source>
</evidence>
<gene>
    <name evidence="3" type="ORF">BJP34_31685</name>
</gene>
<dbReference type="Gene3D" id="3.40.309.10">
    <property type="entry name" value="Aldehyde Dehydrogenase, Chain A, domain 2"/>
    <property type="match status" value="1"/>
</dbReference>
<evidence type="ECO:0000259" key="2">
    <source>
        <dbReference type="Pfam" id="PF00171"/>
    </source>
</evidence>
<organism evidence="3 4">
    <name type="scientific">Moorena producens PAL-8-15-08-1</name>
    <dbReference type="NCBI Taxonomy" id="1458985"/>
    <lineage>
        <taxon>Bacteria</taxon>
        <taxon>Bacillati</taxon>
        <taxon>Cyanobacteriota</taxon>
        <taxon>Cyanophyceae</taxon>
        <taxon>Coleofasciculales</taxon>
        <taxon>Coleofasciculaceae</taxon>
        <taxon>Moorena</taxon>
    </lineage>
</organism>